<protein>
    <submittedName>
        <fullName evidence="6">LysR substrate binding domain protein</fullName>
    </submittedName>
</protein>
<reference evidence="6" key="1">
    <citation type="submission" date="2009-12" db="EMBL/GenBank/DDBJ databases">
        <authorList>
            <person name="Weinstock G."/>
            <person name="Sodergren E."/>
            <person name="Clifton S."/>
            <person name="Fulton L."/>
            <person name="Fulton B."/>
            <person name="Courtney L."/>
            <person name="Fronick C."/>
            <person name="Harrison M."/>
            <person name="Strong C."/>
            <person name="Farmer C."/>
            <person name="Delahaunty K."/>
            <person name="Markovic C."/>
            <person name="Hall O."/>
            <person name="Minx P."/>
            <person name="Tomlinson C."/>
            <person name="Mitreva M."/>
            <person name="Nelson J."/>
            <person name="Hou S."/>
            <person name="Wollam A."/>
            <person name="Pepin K.H."/>
            <person name="Johnson M."/>
            <person name="Bhonagiri V."/>
            <person name="Nash W.E."/>
            <person name="Warren W."/>
            <person name="Chinwalla A."/>
            <person name="Mardis E.R."/>
            <person name="Wilson R.K."/>
        </authorList>
    </citation>
    <scope>NUCLEOTIDE SEQUENCE [LARGE SCALE GENOMIC DNA]</scope>
    <source>
        <strain evidence="6">DSM 4541</strain>
    </source>
</reference>
<dbReference type="AlphaFoldDB" id="D1P1S5"/>
<dbReference type="CDD" id="cd08422">
    <property type="entry name" value="PBP2_CrgA_like"/>
    <property type="match status" value="1"/>
</dbReference>
<organism evidence="6 7">
    <name type="scientific">Providencia rustigianii DSM 4541</name>
    <dbReference type="NCBI Taxonomy" id="500637"/>
    <lineage>
        <taxon>Bacteria</taxon>
        <taxon>Pseudomonadati</taxon>
        <taxon>Pseudomonadota</taxon>
        <taxon>Gammaproteobacteria</taxon>
        <taxon>Enterobacterales</taxon>
        <taxon>Morganellaceae</taxon>
        <taxon>Providencia</taxon>
    </lineage>
</organism>
<dbReference type="PROSITE" id="PS50931">
    <property type="entry name" value="HTH_LYSR"/>
    <property type="match status" value="1"/>
</dbReference>
<keyword evidence="3" id="KW-0238">DNA-binding</keyword>
<accession>D1P1S5</accession>
<dbReference type="FunFam" id="1.10.10.10:FF:000001">
    <property type="entry name" value="LysR family transcriptional regulator"/>
    <property type="match status" value="1"/>
</dbReference>
<dbReference type="Proteomes" id="UP000005512">
    <property type="component" value="Unassembled WGS sequence"/>
</dbReference>
<evidence type="ECO:0000313" key="7">
    <source>
        <dbReference type="Proteomes" id="UP000005512"/>
    </source>
</evidence>
<evidence type="ECO:0000259" key="5">
    <source>
        <dbReference type="PROSITE" id="PS50931"/>
    </source>
</evidence>
<dbReference type="SUPFAM" id="SSF46785">
    <property type="entry name" value="Winged helix' DNA-binding domain"/>
    <property type="match status" value="1"/>
</dbReference>
<evidence type="ECO:0000313" key="6">
    <source>
        <dbReference type="EMBL" id="EFB72546.1"/>
    </source>
</evidence>
<evidence type="ECO:0000256" key="2">
    <source>
        <dbReference type="ARBA" id="ARBA00023015"/>
    </source>
</evidence>
<dbReference type="InterPro" id="IPR036390">
    <property type="entry name" value="WH_DNA-bd_sf"/>
</dbReference>
<dbReference type="SUPFAM" id="SSF53850">
    <property type="entry name" value="Periplasmic binding protein-like II"/>
    <property type="match status" value="1"/>
</dbReference>
<proteinExistence type="inferred from homology"/>
<feature type="domain" description="HTH lysR-type" evidence="5">
    <location>
        <begin position="25"/>
        <end position="82"/>
    </location>
</feature>
<dbReference type="PANTHER" id="PTHR30537:SF5">
    <property type="entry name" value="HTH-TYPE TRANSCRIPTIONAL ACTIVATOR TTDR-RELATED"/>
    <property type="match status" value="1"/>
</dbReference>
<evidence type="ECO:0000256" key="3">
    <source>
        <dbReference type="ARBA" id="ARBA00023125"/>
    </source>
</evidence>
<dbReference type="GO" id="GO:0043565">
    <property type="term" value="F:sequence-specific DNA binding"/>
    <property type="evidence" value="ECO:0007669"/>
    <property type="project" value="TreeGrafter"/>
</dbReference>
<dbReference type="Gene3D" id="3.40.190.290">
    <property type="match status" value="1"/>
</dbReference>
<gene>
    <name evidence="6" type="ORF">PROVRUST_06147</name>
</gene>
<dbReference type="eggNOG" id="COG0583">
    <property type="taxonomic scope" value="Bacteria"/>
</dbReference>
<evidence type="ECO:0000256" key="4">
    <source>
        <dbReference type="ARBA" id="ARBA00023163"/>
    </source>
</evidence>
<dbReference type="InterPro" id="IPR036388">
    <property type="entry name" value="WH-like_DNA-bd_sf"/>
</dbReference>
<keyword evidence="4" id="KW-0804">Transcription</keyword>
<dbReference type="GO" id="GO:0006351">
    <property type="term" value="P:DNA-templated transcription"/>
    <property type="evidence" value="ECO:0007669"/>
    <property type="project" value="TreeGrafter"/>
</dbReference>
<keyword evidence="2" id="KW-0805">Transcription regulation</keyword>
<dbReference type="FunFam" id="3.40.190.290:FF:000001">
    <property type="entry name" value="Transcriptional regulator, LysR family"/>
    <property type="match status" value="1"/>
</dbReference>
<sequence>MIGSQKRHIKEKVCFLLVDNKMIDIDYSLIPIFITVVEQGSLTKAADTLHMTKSAVSKKLMAFETQTGIRLITRSTRHLQLTEAGEIYYSWLKKAHETINDGREAIARYADTVDGILKISAPMIFGTLHLNKLLPEFLKRWPQLRTEIIFDDKLVDLIGEGFDIAIRIGELQDSSLISRTLSPCRSVLCASPAWLEERGIPKNLQELAEHNCLLYSYFQAGQTWSFTHLGEKVRFTPKGNFRANNSLSLHQAALQGLGVCQLPQFIVAPDILAGRLIPLLPDYHLPLHHIYAVYPDKEFLPKKVSAFLDFLQEKFYKSSDYQNDYERVLY</sequence>
<dbReference type="STRING" id="500637.PROVRUST_06147"/>
<comment type="similarity">
    <text evidence="1">Belongs to the LysR transcriptional regulatory family.</text>
</comment>
<comment type="caution">
    <text evidence="6">The sequence shown here is derived from an EMBL/GenBank/DDBJ whole genome shotgun (WGS) entry which is preliminary data.</text>
</comment>
<name>D1P1S5_9GAMM</name>
<keyword evidence="7" id="KW-1185">Reference proteome</keyword>
<evidence type="ECO:0000256" key="1">
    <source>
        <dbReference type="ARBA" id="ARBA00009437"/>
    </source>
</evidence>
<dbReference type="Pfam" id="PF03466">
    <property type="entry name" value="LysR_substrate"/>
    <property type="match status" value="1"/>
</dbReference>
<dbReference type="HOGENOM" id="CLU_039613_16_2_6"/>
<dbReference type="Gene3D" id="1.10.10.10">
    <property type="entry name" value="Winged helix-like DNA-binding domain superfamily/Winged helix DNA-binding domain"/>
    <property type="match status" value="1"/>
</dbReference>
<dbReference type="InterPro" id="IPR005119">
    <property type="entry name" value="LysR_subst-bd"/>
</dbReference>
<dbReference type="PANTHER" id="PTHR30537">
    <property type="entry name" value="HTH-TYPE TRANSCRIPTIONAL REGULATOR"/>
    <property type="match status" value="1"/>
</dbReference>
<dbReference type="InterPro" id="IPR000847">
    <property type="entry name" value="LysR_HTH_N"/>
</dbReference>
<dbReference type="InterPro" id="IPR058163">
    <property type="entry name" value="LysR-type_TF_proteobact-type"/>
</dbReference>
<dbReference type="EMBL" id="ABXV02000022">
    <property type="protein sequence ID" value="EFB72546.1"/>
    <property type="molecule type" value="Genomic_DNA"/>
</dbReference>
<dbReference type="Pfam" id="PF00126">
    <property type="entry name" value="HTH_1"/>
    <property type="match status" value="1"/>
</dbReference>
<dbReference type="GO" id="GO:0003700">
    <property type="term" value="F:DNA-binding transcription factor activity"/>
    <property type="evidence" value="ECO:0007669"/>
    <property type="project" value="InterPro"/>
</dbReference>